<organism evidence="2 3">
    <name type="scientific">Gossypium stocksii</name>
    <dbReference type="NCBI Taxonomy" id="47602"/>
    <lineage>
        <taxon>Eukaryota</taxon>
        <taxon>Viridiplantae</taxon>
        <taxon>Streptophyta</taxon>
        <taxon>Embryophyta</taxon>
        <taxon>Tracheophyta</taxon>
        <taxon>Spermatophyta</taxon>
        <taxon>Magnoliopsida</taxon>
        <taxon>eudicotyledons</taxon>
        <taxon>Gunneridae</taxon>
        <taxon>Pentapetalae</taxon>
        <taxon>rosids</taxon>
        <taxon>malvids</taxon>
        <taxon>Malvales</taxon>
        <taxon>Malvaceae</taxon>
        <taxon>Malvoideae</taxon>
        <taxon>Gossypium</taxon>
    </lineage>
</organism>
<dbReference type="AlphaFoldDB" id="A0A9D3WBM9"/>
<dbReference type="PANTHER" id="PTHR31286:SF173">
    <property type="entry name" value="DUF4283 DOMAIN-CONTAINING PROTEIN"/>
    <property type="match status" value="1"/>
</dbReference>
<keyword evidence="3" id="KW-1185">Reference proteome</keyword>
<dbReference type="InterPro" id="IPR040256">
    <property type="entry name" value="At4g02000-like"/>
</dbReference>
<evidence type="ECO:0008006" key="4">
    <source>
        <dbReference type="Google" id="ProtNLM"/>
    </source>
</evidence>
<name>A0A9D3WBM9_9ROSI</name>
<gene>
    <name evidence="2" type="ORF">J1N35_004794</name>
</gene>
<dbReference type="Proteomes" id="UP000828251">
    <property type="component" value="Unassembled WGS sequence"/>
</dbReference>
<sequence length="158" mass="17540">MLIDPSAEQTTSWKDKLVGQSSKSDGNGIEEKEDCDLLEGDIQKSIVNGFPSIEFLDRIHQILIGDMENTVILKLLGRNIGKWLLSGQISEQAFDYEKVLSGGPKIIFGPYLIVQPWTVSFNPAQAFSKVVMSWIPLPGLPGYLYKWKILVEIGGMIG</sequence>
<proteinExistence type="predicted"/>
<feature type="region of interest" description="Disordered" evidence="1">
    <location>
        <begin position="1"/>
        <end position="30"/>
    </location>
</feature>
<dbReference type="EMBL" id="JAIQCV010000002">
    <property type="protein sequence ID" value="KAH1121634.1"/>
    <property type="molecule type" value="Genomic_DNA"/>
</dbReference>
<dbReference type="PANTHER" id="PTHR31286">
    <property type="entry name" value="GLYCINE-RICH CELL WALL STRUCTURAL PROTEIN 1.8-LIKE"/>
    <property type="match status" value="1"/>
</dbReference>
<comment type="caution">
    <text evidence="2">The sequence shown here is derived from an EMBL/GenBank/DDBJ whole genome shotgun (WGS) entry which is preliminary data.</text>
</comment>
<evidence type="ECO:0000256" key="1">
    <source>
        <dbReference type="SAM" id="MobiDB-lite"/>
    </source>
</evidence>
<reference evidence="2 3" key="1">
    <citation type="journal article" date="2021" name="Plant Biotechnol. J.">
        <title>Multi-omics assisted identification of the key and species-specific regulatory components of drought-tolerant mechanisms in Gossypium stocksii.</title>
        <authorList>
            <person name="Yu D."/>
            <person name="Ke L."/>
            <person name="Zhang D."/>
            <person name="Wu Y."/>
            <person name="Sun Y."/>
            <person name="Mei J."/>
            <person name="Sun J."/>
            <person name="Sun Y."/>
        </authorList>
    </citation>
    <scope>NUCLEOTIDE SEQUENCE [LARGE SCALE GENOMIC DNA]</scope>
    <source>
        <strain evidence="3">cv. E1</strain>
        <tissue evidence="2">Leaf</tissue>
    </source>
</reference>
<accession>A0A9D3WBM9</accession>
<evidence type="ECO:0000313" key="2">
    <source>
        <dbReference type="EMBL" id="KAH1121634.1"/>
    </source>
</evidence>
<dbReference type="OrthoDB" id="994333at2759"/>
<protein>
    <recommendedName>
        <fullName evidence="4">DUF4283 domain-containing protein</fullName>
    </recommendedName>
</protein>
<evidence type="ECO:0000313" key="3">
    <source>
        <dbReference type="Proteomes" id="UP000828251"/>
    </source>
</evidence>